<reference evidence="2" key="1">
    <citation type="submission" date="2021-05" db="EMBL/GenBank/DDBJ databases">
        <authorList>
            <person name="Alioto T."/>
            <person name="Alioto T."/>
            <person name="Gomez Garrido J."/>
        </authorList>
    </citation>
    <scope>NUCLEOTIDE SEQUENCE</scope>
</reference>
<organism evidence="2">
    <name type="scientific">Cacopsylla melanoneura</name>
    <dbReference type="NCBI Taxonomy" id="428564"/>
    <lineage>
        <taxon>Eukaryota</taxon>
        <taxon>Metazoa</taxon>
        <taxon>Ecdysozoa</taxon>
        <taxon>Arthropoda</taxon>
        <taxon>Hexapoda</taxon>
        <taxon>Insecta</taxon>
        <taxon>Pterygota</taxon>
        <taxon>Neoptera</taxon>
        <taxon>Paraneoptera</taxon>
        <taxon>Hemiptera</taxon>
        <taxon>Sternorrhyncha</taxon>
        <taxon>Psylloidea</taxon>
        <taxon>Psyllidae</taxon>
        <taxon>Psyllinae</taxon>
        <taxon>Cacopsylla</taxon>
    </lineage>
</organism>
<dbReference type="EMBL" id="HBUF01489162">
    <property type="protein sequence ID" value="CAG6745273.1"/>
    <property type="molecule type" value="Transcribed_RNA"/>
</dbReference>
<sequence length="100" mass="11502">MSPKGLNHLQSQPFRQESTEWKDFIGVVDTQNILPVGLETKEQLDFDINSQEIFKVIQVMVKRKKVSIFFLPYIYILNFLLLTYPSSSSSSSSFFSLTCS</sequence>
<dbReference type="AlphaFoldDB" id="A0A8D9E930"/>
<evidence type="ECO:0000313" key="2">
    <source>
        <dbReference type="EMBL" id="CAG6745273.1"/>
    </source>
</evidence>
<accession>A0A8D9E930</accession>
<feature type="transmembrane region" description="Helical" evidence="1">
    <location>
        <begin position="66"/>
        <end position="84"/>
    </location>
</feature>
<name>A0A8D9E930_9HEMI</name>
<keyword evidence="1" id="KW-0472">Membrane</keyword>
<keyword evidence="1" id="KW-1133">Transmembrane helix</keyword>
<protein>
    <submittedName>
        <fullName evidence="2">Uncharacterized protein</fullName>
    </submittedName>
</protein>
<proteinExistence type="predicted"/>
<evidence type="ECO:0000256" key="1">
    <source>
        <dbReference type="SAM" id="Phobius"/>
    </source>
</evidence>
<keyword evidence="1" id="KW-0812">Transmembrane</keyword>